<dbReference type="EMBL" id="CAEZYA010000076">
    <property type="protein sequence ID" value="CAB4717433.1"/>
    <property type="molecule type" value="Genomic_DNA"/>
</dbReference>
<name>A0A6J6R647_9ZZZZ</name>
<organism evidence="1">
    <name type="scientific">freshwater metagenome</name>
    <dbReference type="NCBI Taxonomy" id="449393"/>
    <lineage>
        <taxon>unclassified sequences</taxon>
        <taxon>metagenomes</taxon>
        <taxon>ecological metagenomes</taxon>
    </lineage>
</organism>
<dbReference type="AlphaFoldDB" id="A0A6J6R647"/>
<accession>A0A6J6R647</accession>
<protein>
    <submittedName>
        <fullName evidence="1">Unannotated protein</fullName>
    </submittedName>
</protein>
<evidence type="ECO:0000313" key="1">
    <source>
        <dbReference type="EMBL" id="CAB4717433.1"/>
    </source>
</evidence>
<reference evidence="1" key="1">
    <citation type="submission" date="2020-05" db="EMBL/GenBank/DDBJ databases">
        <authorList>
            <person name="Chiriac C."/>
            <person name="Salcher M."/>
            <person name="Ghai R."/>
            <person name="Kavagutti S V."/>
        </authorList>
    </citation>
    <scope>NUCLEOTIDE SEQUENCE</scope>
</reference>
<gene>
    <name evidence="1" type="ORF">UFOPK2627_01370</name>
</gene>
<proteinExistence type="predicted"/>
<sequence>MRAKRTGLRLIASWWAASFGAISSSIASNASLVSLEDLLKKTNKVRINICPLFSKATIVFSNVAAPGASRIALTSAN</sequence>